<feature type="transmembrane region" description="Helical" evidence="9">
    <location>
        <begin position="97"/>
        <end position="125"/>
    </location>
</feature>
<dbReference type="InterPro" id="IPR003593">
    <property type="entry name" value="AAA+_ATPase"/>
</dbReference>
<dbReference type="CDD" id="cd18604">
    <property type="entry name" value="ABC_6TM_VMR1_D2_like"/>
    <property type="match status" value="1"/>
</dbReference>
<dbReference type="PANTHER" id="PTHR24223">
    <property type="entry name" value="ATP-BINDING CASSETTE SUB-FAMILY C"/>
    <property type="match status" value="1"/>
</dbReference>
<evidence type="ECO:0000256" key="9">
    <source>
        <dbReference type="SAM" id="Phobius"/>
    </source>
</evidence>
<feature type="transmembrane region" description="Helical" evidence="9">
    <location>
        <begin position="200"/>
        <end position="219"/>
    </location>
</feature>
<feature type="transmembrane region" description="Helical" evidence="9">
    <location>
        <begin position="175"/>
        <end position="194"/>
    </location>
</feature>
<dbReference type="PROSITE" id="PS50893">
    <property type="entry name" value="ABC_TRANSPORTER_2"/>
    <property type="match status" value="1"/>
</dbReference>
<dbReference type="EMBL" id="JASNQZ010000011">
    <property type="protein sequence ID" value="KAL0950643.1"/>
    <property type="molecule type" value="Genomic_DNA"/>
</dbReference>
<protein>
    <recommendedName>
        <fullName evidence="14">ABC transporter</fullName>
    </recommendedName>
</protein>
<evidence type="ECO:0000256" key="5">
    <source>
        <dbReference type="ARBA" id="ARBA00022840"/>
    </source>
</evidence>
<dbReference type="PROSITE" id="PS50929">
    <property type="entry name" value="ABC_TM1F"/>
    <property type="match status" value="1"/>
</dbReference>
<gene>
    <name evidence="12" type="ORF">HGRIS_007431</name>
</gene>
<keyword evidence="4" id="KW-0547">Nucleotide-binding</keyword>
<evidence type="ECO:0000313" key="12">
    <source>
        <dbReference type="EMBL" id="KAL0950643.1"/>
    </source>
</evidence>
<evidence type="ECO:0000256" key="3">
    <source>
        <dbReference type="ARBA" id="ARBA00022692"/>
    </source>
</evidence>
<evidence type="ECO:0000256" key="8">
    <source>
        <dbReference type="SAM" id="MobiDB-lite"/>
    </source>
</evidence>
<dbReference type="PANTHER" id="PTHR24223:SF356">
    <property type="entry name" value="ATP-BINDING CASSETTE TRANSPORTER ABC4"/>
    <property type="match status" value="1"/>
</dbReference>
<name>A0ABR3J4S4_9AGAR</name>
<dbReference type="InterPro" id="IPR011527">
    <property type="entry name" value="ABC1_TM_dom"/>
</dbReference>
<dbReference type="Proteomes" id="UP001556367">
    <property type="component" value="Unassembled WGS sequence"/>
</dbReference>
<dbReference type="InterPro" id="IPR027417">
    <property type="entry name" value="P-loop_NTPase"/>
</dbReference>
<proteinExistence type="predicted"/>
<evidence type="ECO:0000256" key="6">
    <source>
        <dbReference type="ARBA" id="ARBA00022989"/>
    </source>
</evidence>
<keyword evidence="13" id="KW-1185">Reference proteome</keyword>
<comment type="caution">
    <text evidence="12">The sequence shown here is derived from an EMBL/GenBank/DDBJ whole genome shotgun (WGS) entry which is preliminary data.</text>
</comment>
<keyword evidence="5" id="KW-0067">ATP-binding</keyword>
<evidence type="ECO:0000256" key="1">
    <source>
        <dbReference type="ARBA" id="ARBA00004370"/>
    </source>
</evidence>
<dbReference type="InterPro" id="IPR036640">
    <property type="entry name" value="ABC1_TM_sf"/>
</dbReference>
<evidence type="ECO:0008006" key="14">
    <source>
        <dbReference type="Google" id="ProtNLM"/>
    </source>
</evidence>
<feature type="domain" description="ABC transmembrane type-1" evidence="11">
    <location>
        <begin position="67"/>
        <end position="330"/>
    </location>
</feature>
<dbReference type="Gene3D" id="3.40.50.300">
    <property type="entry name" value="P-loop containing nucleotide triphosphate hydrolases"/>
    <property type="match status" value="1"/>
</dbReference>
<evidence type="ECO:0000313" key="13">
    <source>
        <dbReference type="Proteomes" id="UP001556367"/>
    </source>
</evidence>
<evidence type="ECO:0000256" key="7">
    <source>
        <dbReference type="ARBA" id="ARBA00023136"/>
    </source>
</evidence>
<dbReference type="SUPFAM" id="SSF52540">
    <property type="entry name" value="P-loop containing nucleoside triphosphate hydrolases"/>
    <property type="match status" value="1"/>
</dbReference>
<dbReference type="SMART" id="SM00382">
    <property type="entry name" value="AAA"/>
    <property type="match status" value="1"/>
</dbReference>
<evidence type="ECO:0000259" key="10">
    <source>
        <dbReference type="PROSITE" id="PS50893"/>
    </source>
</evidence>
<dbReference type="Pfam" id="PF00005">
    <property type="entry name" value="ABC_tran"/>
    <property type="match status" value="1"/>
</dbReference>
<organism evidence="12 13">
    <name type="scientific">Hohenbuehelia grisea</name>
    <dbReference type="NCBI Taxonomy" id="104357"/>
    <lineage>
        <taxon>Eukaryota</taxon>
        <taxon>Fungi</taxon>
        <taxon>Dikarya</taxon>
        <taxon>Basidiomycota</taxon>
        <taxon>Agaricomycotina</taxon>
        <taxon>Agaricomycetes</taxon>
        <taxon>Agaricomycetidae</taxon>
        <taxon>Agaricales</taxon>
        <taxon>Pleurotineae</taxon>
        <taxon>Pleurotaceae</taxon>
        <taxon>Hohenbuehelia</taxon>
    </lineage>
</organism>
<keyword evidence="2" id="KW-0813">Transport</keyword>
<dbReference type="Pfam" id="PF00664">
    <property type="entry name" value="ABC_membrane"/>
    <property type="match status" value="1"/>
</dbReference>
<feature type="transmembrane region" description="Helical" evidence="9">
    <location>
        <begin position="45"/>
        <end position="63"/>
    </location>
</feature>
<feature type="region of interest" description="Disordered" evidence="8">
    <location>
        <begin position="1"/>
        <end position="20"/>
    </location>
</feature>
<sequence>MEEDGQNPEAHYLKEGDQPSTNATTKLVAQEEIEIGHVRWAALKMYLGGLAGSYSFAFFVPYISGYLGTEILRALQTWFLGQWAEQYNTRAAHVVRITYYLGIYGLLVVANQSVYSISEILLLFGRLRASNSLHRQLIESVLSATFRWHDTTPTSRIIARCTQDIGAVDGAIPGLMNWLAGLTMMMLVRFVAVVMFAPGILFPGMLIALCGGWIGQVYIKAQLSVKREMTNAKSPVLGHIGSAIYGLTSIRAYGAQSDFKKACSTHIDHYSRTAITFYNLNRWISIRIDFLGSLFSASLAAYLVYFGHHSASNTGLSLNMAAALGNMILWWVQGLNAFEIASNSLERIYGYLHVEREPQPTERGKPPAYWPTSGEIHVQGLSARYSPDGPKVLHDISFNIRAGQRVGVVGRTGAGKSSLVLALLRCIPTEGEVLYDGISTSSINLEALRSSITVIPQVPELLNGSIRQNLDPFSAHDDADLNNALEAAGLFSLQAESQEGKLSLETQISSGGSNLSVGQRQILALARAVVRRSKVLILDEATSAIDHQTDKAIQASLKAILGPDVTLIMIAHRLKTVKDADKIMVLDSGSIVEFGSPKELLEVRNGRFRAMVDESGDGKHYA</sequence>
<dbReference type="Gene3D" id="1.20.1560.10">
    <property type="entry name" value="ABC transporter type 1, transmembrane domain"/>
    <property type="match status" value="1"/>
</dbReference>
<keyword evidence="6 9" id="KW-1133">Transmembrane helix</keyword>
<feature type="transmembrane region" description="Helical" evidence="9">
    <location>
        <begin position="288"/>
        <end position="306"/>
    </location>
</feature>
<keyword evidence="3 9" id="KW-0812">Transmembrane</keyword>
<keyword evidence="7 9" id="KW-0472">Membrane</keyword>
<reference evidence="13" key="1">
    <citation type="submission" date="2024-06" db="EMBL/GenBank/DDBJ databases">
        <title>Multi-omics analyses provide insights into the biosynthesis of the anticancer antibiotic pleurotin in Hohenbuehelia grisea.</title>
        <authorList>
            <person name="Weaver J.A."/>
            <person name="Alberti F."/>
        </authorList>
    </citation>
    <scope>NUCLEOTIDE SEQUENCE [LARGE SCALE GENOMIC DNA]</scope>
    <source>
        <strain evidence="13">T-177</strain>
    </source>
</reference>
<dbReference type="InterPro" id="IPR003439">
    <property type="entry name" value="ABC_transporter-like_ATP-bd"/>
</dbReference>
<dbReference type="InterPro" id="IPR050173">
    <property type="entry name" value="ABC_transporter_C-like"/>
</dbReference>
<dbReference type="SUPFAM" id="SSF90123">
    <property type="entry name" value="ABC transporter transmembrane region"/>
    <property type="match status" value="1"/>
</dbReference>
<evidence type="ECO:0000259" key="11">
    <source>
        <dbReference type="PROSITE" id="PS50929"/>
    </source>
</evidence>
<evidence type="ECO:0000256" key="2">
    <source>
        <dbReference type="ARBA" id="ARBA00022448"/>
    </source>
</evidence>
<feature type="transmembrane region" description="Helical" evidence="9">
    <location>
        <begin position="318"/>
        <end position="338"/>
    </location>
</feature>
<comment type="subcellular location">
    <subcellularLocation>
        <location evidence="1">Membrane</location>
    </subcellularLocation>
</comment>
<feature type="domain" description="ABC transporter" evidence="10">
    <location>
        <begin position="376"/>
        <end position="613"/>
    </location>
</feature>
<accession>A0ABR3J4S4</accession>
<dbReference type="CDD" id="cd03244">
    <property type="entry name" value="ABCC_MRP_domain2"/>
    <property type="match status" value="1"/>
</dbReference>
<evidence type="ECO:0000256" key="4">
    <source>
        <dbReference type="ARBA" id="ARBA00022741"/>
    </source>
</evidence>